<feature type="non-terminal residue" evidence="2">
    <location>
        <position position="1"/>
    </location>
</feature>
<feature type="non-terminal residue" evidence="2">
    <location>
        <position position="107"/>
    </location>
</feature>
<keyword evidence="1" id="KW-0732">Signal</keyword>
<feature type="signal peptide" evidence="1">
    <location>
        <begin position="1"/>
        <end position="28"/>
    </location>
</feature>
<dbReference type="EMBL" id="GEDV01000019">
    <property type="protein sequence ID" value="JAP88538.1"/>
    <property type="molecule type" value="Transcribed_RNA"/>
</dbReference>
<organism evidence="2">
    <name type="scientific">Rhipicephalus appendiculatus</name>
    <name type="common">Brown ear tick</name>
    <dbReference type="NCBI Taxonomy" id="34631"/>
    <lineage>
        <taxon>Eukaryota</taxon>
        <taxon>Metazoa</taxon>
        <taxon>Ecdysozoa</taxon>
        <taxon>Arthropoda</taxon>
        <taxon>Chelicerata</taxon>
        <taxon>Arachnida</taxon>
        <taxon>Acari</taxon>
        <taxon>Parasitiformes</taxon>
        <taxon>Ixodida</taxon>
        <taxon>Ixodoidea</taxon>
        <taxon>Ixodidae</taxon>
        <taxon>Rhipicephalinae</taxon>
        <taxon>Rhipicephalus</taxon>
        <taxon>Rhipicephalus</taxon>
    </lineage>
</organism>
<sequence>RTPSTNGTSKQVIMKLLVLSLAIVLALCQVKGDKPVWADEAANGEHQDAWKSLKADVENVYYMVKATYKNDPVWGNDFTCVGVMANDVNEDEKSIQAGILFINNADT</sequence>
<feature type="chain" id="PRO_5007287156" evidence="1">
    <location>
        <begin position="29"/>
        <end position="107"/>
    </location>
</feature>
<dbReference type="Gene3D" id="2.40.128.20">
    <property type="match status" value="1"/>
</dbReference>
<dbReference type="GO" id="GO:0030682">
    <property type="term" value="P:symbiont-mediated perturbation of host defenses"/>
    <property type="evidence" value="ECO:0007669"/>
    <property type="project" value="InterPro"/>
</dbReference>
<dbReference type="SUPFAM" id="SSF50814">
    <property type="entry name" value="Lipocalins"/>
    <property type="match status" value="1"/>
</dbReference>
<dbReference type="Pfam" id="PF02098">
    <property type="entry name" value="His_binding"/>
    <property type="match status" value="1"/>
</dbReference>
<proteinExistence type="predicted"/>
<dbReference type="InterPro" id="IPR012674">
    <property type="entry name" value="Calycin"/>
</dbReference>
<evidence type="ECO:0000256" key="1">
    <source>
        <dbReference type="SAM" id="SignalP"/>
    </source>
</evidence>
<dbReference type="PRINTS" id="PR01220">
    <property type="entry name" value="HISBINDING"/>
</dbReference>
<dbReference type="AlphaFoldDB" id="A0A131ZC75"/>
<dbReference type="InterPro" id="IPR002970">
    <property type="entry name" value="Tick_his-bd"/>
</dbReference>
<protein>
    <submittedName>
        <fullName evidence="2">Lipocalin</fullName>
    </submittedName>
</protein>
<dbReference type="GO" id="GO:0043176">
    <property type="term" value="F:amine binding"/>
    <property type="evidence" value="ECO:0007669"/>
    <property type="project" value="InterPro"/>
</dbReference>
<name>A0A131ZC75_RHIAP</name>
<evidence type="ECO:0000313" key="2">
    <source>
        <dbReference type="EMBL" id="JAP88538.1"/>
    </source>
</evidence>
<reference evidence="2" key="1">
    <citation type="journal article" date="2016" name="Ticks Tick Borne Dis.">
        <title>De novo assembly and annotation of the salivary gland transcriptome of Rhipicephalus appendiculatus male and female ticks during blood feeding.</title>
        <authorList>
            <person name="de Castro M.H."/>
            <person name="de Klerk D."/>
            <person name="Pienaar R."/>
            <person name="Latif A.A."/>
            <person name="Rees D.J."/>
            <person name="Mans B.J."/>
        </authorList>
    </citation>
    <scope>NUCLEOTIDE SEQUENCE</scope>
    <source>
        <tissue evidence="2">Salivary glands</tissue>
    </source>
</reference>
<accession>A0A131ZC75</accession>